<reference evidence="4" key="1">
    <citation type="journal article" date="2019" name="Int. J. Syst. Evol. Microbiol.">
        <title>The Global Catalogue of Microorganisms (GCM) 10K type strain sequencing project: providing services to taxonomists for standard genome sequencing and annotation.</title>
        <authorList>
            <consortium name="The Broad Institute Genomics Platform"/>
            <consortium name="The Broad Institute Genome Sequencing Center for Infectious Disease"/>
            <person name="Wu L."/>
            <person name="Ma J."/>
        </authorList>
    </citation>
    <scope>NUCLEOTIDE SEQUENCE [LARGE SCALE GENOMIC DNA]</scope>
    <source>
        <strain evidence="4">KCTC 23701</strain>
    </source>
</reference>
<dbReference type="PANTHER" id="PTHR43364:SF4">
    <property type="entry name" value="NAD(P)-LINKED OXIDOREDUCTASE SUPERFAMILY PROTEIN"/>
    <property type="match status" value="1"/>
</dbReference>
<dbReference type="EMBL" id="BMYO01000010">
    <property type="protein sequence ID" value="GHD68463.1"/>
    <property type="molecule type" value="Genomic_DNA"/>
</dbReference>
<evidence type="ECO:0000259" key="2">
    <source>
        <dbReference type="Pfam" id="PF00248"/>
    </source>
</evidence>
<proteinExistence type="predicted"/>
<dbReference type="InterPro" id="IPR050523">
    <property type="entry name" value="AKR_Detox_Biosynth"/>
</dbReference>
<organism evidence="3 4">
    <name type="scientific">Jeongeupia chitinilytica</name>
    <dbReference type="NCBI Taxonomy" id="1041641"/>
    <lineage>
        <taxon>Bacteria</taxon>
        <taxon>Pseudomonadati</taxon>
        <taxon>Pseudomonadota</taxon>
        <taxon>Betaproteobacteria</taxon>
        <taxon>Neisseriales</taxon>
        <taxon>Chitinibacteraceae</taxon>
        <taxon>Jeongeupia</taxon>
    </lineage>
</organism>
<feature type="domain" description="NADP-dependent oxidoreductase" evidence="2">
    <location>
        <begin position="15"/>
        <end position="336"/>
    </location>
</feature>
<name>A0ABQ3H517_9NEIS</name>
<comment type="caution">
    <text evidence="3">The sequence shown here is derived from an EMBL/GenBank/DDBJ whole genome shotgun (WGS) entry which is preliminary data.</text>
</comment>
<keyword evidence="4" id="KW-1185">Reference proteome</keyword>
<dbReference type="InterPro" id="IPR036812">
    <property type="entry name" value="NAD(P)_OxRdtase_dom_sf"/>
</dbReference>
<dbReference type="SUPFAM" id="SSF51430">
    <property type="entry name" value="NAD(P)-linked oxidoreductase"/>
    <property type="match status" value="1"/>
</dbReference>
<evidence type="ECO:0000313" key="3">
    <source>
        <dbReference type="EMBL" id="GHD68463.1"/>
    </source>
</evidence>
<dbReference type="CDD" id="cd19094">
    <property type="entry name" value="AKR_Tas-like"/>
    <property type="match status" value="1"/>
</dbReference>
<dbReference type="PANTHER" id="PTHR43364">
    <property type="entry name" value="NADH-SPECIFIC METHYLGLYOXAL REDUCTASE-RELATED"/>
    <property type="match status" value="1"/>
</dbReference>
<accession>A0ABQ3H517</accession>
<dbReference type="RefSeq" id="WP_189462123.1">
    <property type="nucleotide sequence ID" value="NZ_BMYO01000010.1"/>
</dbReference>
<dbReference type="Proteomes" id="UP000604737">
    <property type="component" value="Unassembled WGS sequence"/>
</dbReference>
<evidence type="ECO:0000313" key="4">
    <source>
        <dbReference type="Proteomes" id="UP000604737"/>
    </source>
</evidence>
<dbReference type="InterPro" id="IPR023210">
    <property type="entry name" value="NADP_OxRdtase_dom"/>
</dbReference>
<dbReference type="Gene3D" id="3.20.20.100">
    <property type="entry name" value="NADP-dependent oxidoreductase domain"/>
    <property type="match status" value="1"/>
</dbReference>
<dbReference type="Pfam" id="PF00248">
    <property type="entry name" value="Aldo_ket_red"/>
    <property type="match status" value="1"/>
</dbReference>
<gene>
    <name evidence="3" type="ORF">GCM10007350_33800</name>
</gene>
<evidence type="ECO:0000256" key="1">
    <source>
        <dbReference type="ARBA" id="ARBA00023002"/>
    </source>
</evidence>
<sequence length="345" mass="37416">MQYRTLPGTELDVSAICLGTMTFGEQNSEADAHAQLDAATAAGVNFIDTAEMYPVPARAETQGRTEAYVGSWLVKQPRDKVIVATKVAGPNRGMDWIRGGPQLNAAQIVAACDASLARLRTDYIDLYQVHWPARAVPMFGTSQYDPADEKPGMPDLHEQLEALSRLVTAGKVRYLGTSNETAWGVARWGAVADAAGLPRIRTIQNVYNLINRSFETGLVEACHREQVSLLVYSPLAFGLLSGKYVADAPADGRLTRFPAFGSRYRKPFVDEAVAAYAQLALEHGLSPAQLALAFVNSRWFVASTIIGATTLAQLTENIGSSGIRLSAELEAGIEKLYRQYHSPAL</sequence>
<protein>
    <submittedName>
        <fullName evidence="3">Oxidoreductase</fullName>
    </submittedName>
</protein>
<keyword evidence="1" id="KW-0560">Oxidoreductase</keyword>